<evidence type="ECO:0000256" key="1">
    <source>
        <dbReference type="SAM" id="MobiDB-lite"/>
    </source>
</evidence>
<accession>A0A1Y5IFG3</accession>
<gene>
    <name evidence="2" type="ORF">BE221DRAFT_168853</name>
</gene>
<name>A0A1Y5IFG3_OSTTA</name>
<dbReference type="EMBL" id="KZ155785">
    <property type="protein sequence ID" value="OUS45862.1"/>
    <property type="molecule type" value="Genomic_DNA"/>
</dbReference>
<dbReference type="AlphaFoldDB" id="A0A1Y5IFG3"/>
<proteinExistence type="predicted"/>
<dbReference type="Proteomes" id="UP000195557">
    <property type="component" value="Unassembled WGS sequence"/>
</dbReference>
<evidence type="ECO:0000313" key="2">
    <source>
        <dbReference type="EMBL" id="OUS45862.1"/>
    </source>
</evidence>
<reference evidence="2" key="1">
    <citation type="submission" date="2017-04" db="EMBL/GenBank/DDBJ databases">
        <title>Population genomics of picophytoplankton unveils novel chromosome hypervariability.</title>
        <authorList>
            <consortium name="DOE Joint Genome Institute"/>
            <person name="Blanc-Mathieu R."/>
            <person name="Krasovec M."/>
            <person name="Hebrard M."/>
            <person name="Yau S."/>
            <person name="Desgranges E."/>
            <person name="Martin J."/>
            <person name="Schackwitz W."/>
            <person name="Kuo A."/>
            <person name="Salin G."/>
            <person name="Donnadieu C."/>
            <person name="Desdevises Y."/>
            <person name="Sanchez-Ferandin S."/>
            <person name="Moreau H."/>
            <person name="Rivals E."/>
            <person name="Grigoriev I.V."/>
            <person name="Grimsley N."/>
            <person name="Eyre-Walker A."/>
            <person name="Piganeau G."/>
        </authorList>
    </citation>
    <scope>NUCLEOTIDE SEQUENCE [LARGE SCALE GENOMIC DNA]</scope>
    <source>
        <strain evidence="2">RCC 1115</strain>
    </source>
</reference>
<organism evidence="2">
    <name type="scientific">Ostreococcus tauri</name>
    <name type="common">Marine green alga</name>
    <dbReference type="NCBI Taxonomy" id="70448"/>
    <lineage>
        <taxon>Eukaryota</taxon>
        <taxon>Viridiplantae</taxon>
        <taxon>Chlorophyta</taxon>
        <taxon>Mamiellophyceae</taxon>
        <taxon>Mamiellales</taxon>
        <taxon>Bathycoccaceae</taxon>
        <taxon>Ostreococcus</taxon>
    </lineage>
</organism>
<feature type="compositionally biased region" description="Polar residues" evidence="1">
    <location>
        <begin position="136"/>
        <end position="151"/>
    </location>
</feature>
<sequence>MEYSRIARFTSPATNASFPFARCIFTRSIRVSYVMSLCNVSGASTDPKHPKISKSSVNVLFFPTAGNEKFPSSPYASSGGISNVARSPTRIVLAHASNPSIPNPALRLRPTSSLNPTRALTTNCTGSMSARVSLTVSPDDASTSENRSTIAISPPHARRVQTHA</sequence>
<feature type="region of interest" description="Disordered" evidence="1">
    <location>
        <begin position="136"/>
        <end position="164"/>
    </location>
</feature>
<protein>
    <submittedName>
        <fullName evidence="2">Uncharacterized protein</fullName>
    </submittedName>
</protein>